<sequence>MNADFPEIVIEFYPADEATLAQLNETFAADETMRSSGFDGTIILTIIAASLPVIQRAFKFYEAHQKTIRSGKVRIKDKEVTFEGFSADEIIEIGEKGTIEKIRQKLK</sequence>
<proteinExistence type="predicted"/>
<dbReference type="HOGENOM" id="CLU_2207054_0_0_10"/>
<dbReference type="RefSeq" id="WP_008511098.1">
    <property type="nucleotide sequence ID" value="NZ_CM001403.1"/>
</dbReference>
<evidence type="ECO:0000313" key="1">
    <source>
        <dbReference type="EMBL" id="EHQ29746.1"/>
    </source>
</evidence>
<name>H1Y3H8_9SPHI</name>
<evidence type="ECO:0000313" key="2">
    <source>
        <dbReference type="Proteomes" id="UP000002774"/>
    </source>
</evidence>
<dbReference type="STRING" id="714943.Mucpa_5677"/>
<organism evidence="1 2">
    <name type="scientific">Mucilaginibacter paludis DSM 18603</name>
    <dbReference type="NCBI Taxonomy" id="714943"/>
    <lineage>
        <taxon>Bacteria</taxon>
        <taxon>Pseudomonadati</taxon>
        <taxon>Bacteroidota</taxon>
        <taxon>Sphingobacteriia</taxon>
        <taxon>Sphingobacteriales</taxon>
        <taxon>Sphingobacteriaceae</taxon>
        <taxon>Mucilaginibacter</taxon>
    </lineage>
</organism>
<protein>
    <submittedName>
        <fullName evidence="1">Uncharacterized protein</fullName>
    </submittedName>
</protein>
<dbReference type="AlphaFoldDB" id="H1Y3H8"/>
<keyword evidence="2" id="KW-1185">Reference proteome</keyword>
<dbReference type="Proteomes" id="UP000002774">
    <property type="component" value="Chromosome"/>
</dbReference>
<reference evidence="1" key="1">
    <citation type="submission" date="2011-09" db="EMBL/GenBank/DDBJ databases">
        <title>The permanent draft genome of Mucilaginibacter paludis DSM 18603.</title>
        <authorList>
            <consortium name="US DOE Joint Genome Institute (JGI-PGF)"/>
            <person name="Lucas S."/>
            <person name="Han J."/>
            <person name="Lapidus A."/>
            <person name="Bruce D."/>
            <person name="Goodwin L."/>
            <person name="Pitluck S."/>
            <person name="Peters L."/>
            <person name="Kyrpides N."/>
            <person name="Mavromatis K."/>
            <person name="Ivanova N."/>
            <person name="Mikhailova N."/>
            <person name="Held B."/>
            <person name="Detter J.C."/>
            <person name="Tapia R."/>
            <person name="Han C."/>
            <person name="Land M."/>
            <person name="Hauser L."/>
            <person name="Markowitz V."/>
            <person name="Cheng J.-F."/>
            <person name="Hugenholtz P."/>
            <person name="Woyke T."/>
            <person name="Wu D."/>
            <person name="Tindall B."/>
            <person name="Brambilla E."/>
            <person name="Klenk H.-P."/>
            <person name="Eisen J.A."/>
        </authorList>
    </citation>
    <scope>NUCLEOTIDE SEQUENCE [LARGE SCALE GENOMIC DNA]</scope>
    <source>
        <strain evidence="1">DSM 18603</strain>
    </source>
</reference>
<accession>H1Y3H8</accession>
<gene>
    <name evidence="1" type="ORF">Mucpa_5677</name>
</gene>
<dbReference type="EMBL" id="CM001403">
    <property type="protein sequence ID" value="EHQ29746.1"/>
    <property type="molecule type" value="Genomic_DNA"/>
</dbReference>